<dbReference type="PANTHER" id="PTHR21446:SF12">
    <property type="entry name" value="POTASSIUM CHANNEL TETRAMERIZATION DOMAIN CONTAINING 1"/>
    <property type="match status" value="1"/>
</dbReference>
<dbReference type="InterPro" id="IPR052787">
    <property type="entry name" value="MAVS"/>
</dbReference>
<name>A0A6J8AG75_MYTCO</name>
<gene>
    <name evidence="2" type="ORF">MCOR_6846</name>
</gene>
<proteinExistence type="predicted"/>
<dbReference type="AlphaFoldDB" id="A0A6J8AG75"/>
<organism evidence="2 3">
    <name type="scientific">Mytilus coruscus</name>
    <name type="common">Sea mussel</name>
    <dbReference type="NCBI Taxonomy" id="42192"/>
    <lineage>
        <taxon>Eukaryota</taxon>
        <taxon>Metazoa</taxon>
        <taxon>Spiralia</taxon>
        <taxon>Lophotrochozoa</taxon>
        <taxon>Mollusca</taxon>
        <taxon>Bivalvia</taxon>
        <taxon>Autobranchia</taxon>
        <taxon>Pteriomorphia</taxon>
        <taxon>Mytilida</taxon>
        <taxon>Mytiloidea</taxon>
        <taxon>Mytilidae</taxon>
        <taxon>Mytilinae</taxon>
        <taxon>Mytilus</taxon>
    </lineage>
</organism>
<dbReference type="InterPro" id="IPR057926">
    <property type="entry name" value="QRICH1_dom"/>
</dbReference>
<evidence type="ECO:0000259" key="1">
    <source>
        <dbReference type="Pfam" id="PF25561"/>
    </source>
</evidence>
<feature type="domain" description="QRICH1-like" evidence="1">
    <location>
        <begin position="92"/>
        <end position="153"/>
    </location>
</feature>
<dbReference type="OrthoDB" id="10040310at2759"/>
<keyword evidence="3" id="KW-1185">Reference proteome</keyword>
<accession>A0A6J8AG75</accession>
<dbReference type="PANTHER" id="PTHR21446">
    <property type="entry name" value="DUF3504 DOMAIN-CONTAINING PROTEIN"/>
    <property type="match status" value="1"/>
</dbReference>
<reference evidence="2 3" key="1">
    <citation type="submission" date="2020-06" db="EMBL/GenBank/DDBJ databases">
        <authorList>
            <person name="Li R."/>
            <person name="Bekaert M."/>
        </authorList>
    </citation>
    <scope>NUCLEOTIDE SEQUENCE [LARGE SCALE GENOMIC DNA]</scope>
    <source>
        <strain evidence="3">wild</strain>
    </source>
</reference>
<dbReference type="EMBL" id="CACVKT020001340">
    <property type="protein sequence ID" value="CAC5366649.1"/>
    <property type="molecule type" value="Genomic_DNA"/>
</dbReference>
<evidence type="ECO:0000313" key="3">
    <source>
        <dbReference type="Proteomes" id="UP000507470"/>
    </source>
</evidence>
<dbReference type="Proteomes" id="UP000507470">
    <property type="component" value="Unassembled WGS sequence"/>
</dbReference>
<evidence type="ECO:0000313" key="2">
    <source>
        <dbReference type="EMBL" id="CAC5366649.1"/>
    </source>
</evidence>
<sequence length="187" mass="21743">MDVTEIDFLEAHWDNTVHDVTLSQICDDIENENTAVEKLEDLSLSQMLDMYEVNAEMDKTIDTPESKNTRKNTNWSIASFDDWRGERMMKTNCAIPELLNFTAMDINQWLSKFAIETRRKDGKPYPPRTLYILCVGLLRCLRENGVNLNFLDERDSGFMNSDALNCKNDRANRSKGWELQQKSRAHI</sequence>
<dbReference type="Pfam" id="PF25561">
    <property type="entry name" value="QRICH1"/>
    <property type="match status" value="1"/>
</dbReference>
<protein>
    <recommendedName>
        <fullName evidence="1">QRICH1-like domain-containing protein</fullName>
    </recommendedName>
</protein>